<gene>
    <name evidence="3" type="ORF">CWI36_0156p0070</name>
</gene>
<protein>
    <submittedName>
        <fullName evidence="3">Uncharacterized protein</fullName>
    </submittedName>
</protein>
<dbReference type="VEuPathDB" id="MicrosporidiaDB:CWI39_2410p0010"/>
<evidence type="ECO:0000313" key="4">
    <source>
        <dbReference type="Proteomes" id="UP000291404"/>
    </source>
</evidence>
<feature type="region of interest" description="Disordered" evidence="1">
    <location>
        <begin position="22"/>
        <end position="43"/>
    </location>
</feature>
<feature type="chain" id="PRO_5020408388" evidence="2">
    <location>
        <begin position="16"/>
        <end position="613"/>
    </location>
</feature>
<keyword evidence="4" id="KW-1185">Reference proteome</keyword>
<reference evidence="3 4" key="1">
    <citation type="submission" date="2017-12" db="EMBL/GenBank/DDBJ databases">
        <authorList>
            <person name="Pombert J.-F."/>
            <person name="Haag K.L."/>
            <person name="Ebert D."/>
        </authorList>
    </citation>
    <scope>NUCLEOTIDE SEQUENCE [LARGE SCALE GENOMIC DNA]</scope>
    <source>
        <strain evidence="3">BE-OM-2</strain>
    </source>
</reference>
<dbReference type="Proteomes" id="UP000291404">
    <property type="component" value="Unassembled WGS sequence"/>
</dbReference>
<accession>A0A4Q9LLF1</accession>
<evidence type="ECO:0000256" key="1">
    <source>
        <dbReference type="SAM" id="MobiDB-lite"/>
    </source>
</evidence>
<organism evidence="3 4">
    <name type="scientific">Hamiltosporidium magnivora</name>
    <dbReference type="NCBI Taxonomy" id="148818"/>
    <lineage>
        <taxon>Eukaryota</taxon>
        <taxon>Fungi</taxon>
        <taxon>Fungi incertae sedis</taxon>
        <taxon>Microsporidia</taxon>
        <taxon>Dubosqiidae</taxon>
        <taxon>Hamiltosporidium</taxon>
    </lineage>
</organism>
<sequence length="613" mass="72644">MNVLSILVFILDIYATEKKKDENFSKNPSSSDSTQREAESSTKFSKKKLPDILIHQELIEDVKLLFSTYEKADSIGLKLYQWFKELFDNDYYTKEICTILKEALKKNESSFSGQNMIIGLDTVYYEFLDQVVIIFHDFCKKKANKPKFERSQKFFNHVIHNLIEYYNKSRGDLSSVVSTTILLEIAKSKQKFLEQKQLNIHQYILKQLELNKSREKFMVILHLYKFVCRFLSEILAHFSTNNKIFEFFEDYDLKYLETTEGENSKSIFKRFMIKTRATSYESCFLDNVMCKFSRHIPYLKANKIFFDPKIDIKDEKNFPPGMFNLDSSNIFQISSAIIKEPSAPKEEKAEFSSAKIVSSNHTQISDLVQKITDKEMQPEKNDRNNCSRIYLFLDFKRYFETSFLFKFINLVCDEFEMKNDDYQRILIASRIYLSKNPEVHKNIKEQPEYFNILYKILEKLKEYQFSVCIVYYNKFYVNFSQACKNSNEPSIKKNETSSFQHAKSSLNQGIHTQNFDKAPVNSENKSEKRRLEPQNPEKLKKISEFQKEVLDKLIDEFNIKTYYFFYELFKPSTVDFSSKISAFTRLQIFGCKIEFIFLKNEISQTEEENLNEP</sequence>
<comment type="caution">
    <text evidence="3">The sequence shown here is derived from an EMBL/GenBank/DDBJ whole genome shotgun (WGS) entry which is preliminary data.</text>
</comment>
<evidence type="ECO:0000313" key="3">
    <source>
        <dbReference type="EMBL" id="TBU08305.1"/>
    </source>
</evidence>
<name>A0A4Q9LLF1_9MICR</name>
<keyword evidence="2" id="KW-0732">Signal</keyword>
<proteinExistence type="predicted"/>
<dbReference type="EMBL" id="PITI01000156">
    <property type="protein sequence ID" value="TBU08305.1"/>
    <property type="molecule type" value="Genomic_DNA"/>
</dbReference>
<feature type="signal peptide" evidence="2">
    <location>
        <begin position="1"/>
        <end position="15"/>
    </location>
</feature>
<dbReference type="AlphaFoldDB" id="A0A4Q9LLF1"/>
<dbReference type="VEuPathDB" id="MicrosporidiaDB:CWI36_0156p0070"/>
<evidence type="ECO:0000256" key="2">
    <source>
        <dbReference type="SAM" id="SignalP"/>
    </source>
</evidence>